<dbReference type="SUPFAM" id="SSF52075">
    <property type="entry name" value="Outer arm dynein light chain 1"/>
    <property type="match status" value="1"/>
</dbReference>
<dbReference type="PANTHER" id="PTHR48051">
    <property type="match status" value="1"/>
</dbReference>
<reference evidence="4" key="2">
    <citation type="submission" date="2024-10" db="UniProtKB">
        <authorList>
            <consortium name="EnsemblProtists"/>
        </authorList>
    </citation>
    <scope>IDENTIFICATION</scope>
</reference>
<dbReference type="InterPro" id="IPR050216">
    <property type="entry name" value="LRR_domain-containing"/>
</dbReference>
<keyword evidence="2" id="KW-0677">Repeat</keyword>
<dbReference type="PANTHER" id="PTHR48051:SF1">
    <property type="entry name" value="RAS SUPPRESSOR PROTEIN 1"/>
    <property type="match status" value="1"/>
</dbReference>
<keyword evidence="1" id="KW-0433">Leucine-rich repeat</keyword>
<dbReference type="Proteomes" id="UP000013827">
    <property type="component" value="Unassembled WGS sequence"/>
</dbReference>
<sequence>MPLRTERQYTTREREKCTMPQQRLRGLSHNQLAALPAGLEQLRRLTSLSVAHNKLTSLPRALFSLPQLTLLCASHNLLGPRLPPASSGANLHAMARAALDPGPLETPPRLCAFTARLSLPASEASAAEGGDAPKRASADAASAGTSSCESEEAVAERAAAGLGSLPEAVEAHVWVRSAGGSDAAPPPLGDRFLSCLDPDSSVLVVGARLTAARPIAAAEGVLGAVSGARSVLLLLSHADEALAAGVGLADPEGLRARLAARHPHLSLLRVVVLPSGGGAATGWDKARALFAAPGSDLLRRELEAEARSLAAAAPPESNLAAAILAALADDAVERAPLWRWAEFLELATAEWGLAEWDGDTLAREVRSLERRGAVVCMPPRSLGPPAFVCSDAGWLFRTLGSVSQLAAAQGGLVSEAALRSLPGGGGFAAEAGWAAGGWSSAAVWMTRREWAPAADSAVASASVSSRRARPADSTPVAFEVRVEMSGGGGAYAIGRAYRDFKALHAALSKSCPWAGEEGASGGGVPLSAWFDVSARSAVARRAGCSLLMQLVPTGREEGEEAALGAGSGFRLLLLARAQAREHHWWRMTAVEHTGELAIATLGARGATLMKEAVFAAAEFFPELELRETPATSSDLALAVGGVCD</sequence>
<organism evidence="4 5">
    <name type="scientific">Emiliania huxleyi (strain CCMP1516)</name>
    <dbReference type="NCBI Taxonomy" id="280463"/>
    <lineage>
        <taxon>Eukaryota</taxon>
        <taxon>Haptista</taxon>
        <taxon>Haptophyta</taxon>
        <taxon>Prymnesiophyceae</taxon>
        <taxon>Isochrysidales</taxon>
        <taxon>Noelaerhabdaceae</taxon>
        <taxon>Emiliania</taxon>
    </lineage>
</organism>
<keyword evidence="5" id="KW-1185">Reference proteome</keyword>
<dbReference type="GO" id="GO:0035091">
    <property type="term" value="F:phosphatidylinositol binding"/>
    <property type="evidence" value="ECO:0007669"/>
    <property type="project" value="InterPro"/>
</dbReference>
<dbReference type="AlphaFoldDB" id="A0A0D3J5G6"/>
<dbReference type="InterPro" id="IPR003591">
    <property type="entry name" value="Leu-rich_rpt_typical-subtyp"/>
</dbReference>
<evidence type="ECO:0000313" key="4">
    <source>
        <dbReference type="EnsemblProtists" id="EOD18751"/>
    </source>
</evidence>
<evidence type="ECO:0000256" key="2">
    <source>
        <dbReference type="ARBA" id="ARBA00022737"/>
    </source>
</evidence>
<feature type="region of interest" description="Disordered" evidence="3">
    <location>
        <begin position="124"/>
        <end position="149"/>
    </location>
</feature>
<evidence type="ECO:0000256" key="3">
    <source>
        <dbReference type="SAM" id="MobiDB-lite"/>
    </source>
</evidence>
<accession>A0A0D3J5G6</accession>
<dbReference type="SUPFAM" id="SSF64268">
    <property type="entry name" value="PX domain"/>
    <property type="match status" value="1"/>
</dbReference>
<dbReference type="STRING" id="2903.R1E6S3"/>
<dbReference type="Gene3D" id="3.80.10.10">
    <property type="entry name" value="Ribonuclease Inhibitor"/>
    <property type="match status" value="1"/>
</dbReference>
<dbReference type="InterPro" id="IPR036871">
    <property type="entry name" value="PX_dom_sf"/>
</dbReference>
<dbReference type="Pfam" id="PF13855">
    <property type="entry name" value="LRR_8"/>
    <property type="match status" value="1"/>
</dbReference>
<evidence type="ECO:0008006" key="6">
    <source>
        <dbReference type="Google" id="ProtNLM"/>
    </source>
</evidence>
<evidence type="ECO:0000256" key="1">
    <source>
        <dbReference type="ARBA" id="ARBA00022614"/>
    </source>
</evidence>
<dbReference type="SMART" id="SM00369">
    <property type="entry name" value="LRR_TYP"/>
    <property type="match status" value="1"/>
</dbReference>
<dbReference type="GeneID" id="17264322"/>
<dbReference type="KEGG" id="ehx:EMIHUDRAFT_451195"/>
<dbReference type="GO" id="GO:0005737">
    <property type="term" value="C:cytoplasm"/>
    <property type="evidence" value="ECO:0007669"/>
    <property type="project" value="TreeGrafter"/>
</dbReference>
<name>A0A0D3J5G6_EMIH1</name>
<dbReference type="PaxDb" id="2903-EOD18751"/>
<proteinExistence type="predicted"/>
<dbReference type="RefSeq" id="XP_005771180.1">
    <property type="nucleotide sequence ID" value="XM_005771123.1"/>
</dbReference>
<feature type="compositionally biased region" description="Low complexity" evidence="3">
    <location>
        <begin position="138"/>
        <end position="148"/>
    </location>
</feature>
<dbReference type="InterPro" id="IPR001611">
    <property type="entry name" value="Leu-rich_rpt"/>
</dbReference>
<dbReference type="InterPro" id="IPR032675">
    <property type="entry name" value="LRR_dom_sf"/>
</dbReference>
<protein>
    <recommendedName>
        <fullName evidence="6">PX domain-containing protein</fullName>
    </recommendedName>
</protein>
<evidence type="ECO:0000313" key="5">
    <source>
        <dbReference type="Proteomes" id="UP000013827"/>
    </source>
</evidence>
<dbReference type="EnsemblProtists" id="EOD18751">
    <property type="protein sequence ID" value="EOD18751"/>
    <property type="gene ID" value="EMIHUDRAFT_451195"/>
</dbReference>
<reference evidence="5" key="1">
    <citation type="journal article" date="2013" name="Nature">
        <title>Pan genome of the phytoplankton Emiliania underpins its global distribution.</title>
        <authorList>
            <person name="Read B.A."/>
            <person name="Kegel J."/>
            <person name="Klute M.J."/>
            <person name="Kuo A."/>
            <person name="Lefebvre S.C."/>
            <person name="Maumus F."/>
            <person name="Mayer C."/>
            <person name="Miller J."/>
            <person name="Monier A."/>
            <person name="Salamov A."/>
            <person name="Young J."/>
            <person name="Aguilar M."/>
            <person name="Claverie J.M."/>
            <person name="Frickenhaus S."/>
            <person name="Gonzalez K."/>
            <person name="Herman E.K."/>
            <person name="Lin Y.C."/>
            <person name="Napier J."/>
            <person name="Ogata H."/>
            <person name="Sarno A.F."/>
            <person name="Shmutz J."/>
            <person name="Schroeder D."/>
            <person name="de Vargas C."/>
            <person name="Verret F."/>
            <person name="von Dassow P."/>
            <person name="Valentin K."/>
            <person name="Van de Peer Y."/>
            <person name="Wheeler G."/>
            <person name="Dacks J.B."/>
            <person name="Delwiche C.F."/>
            <person name="Dyhrman S.T."/>
            <person name="Glockner G."/>
            <person name="John U."/>
            <person name="Richards T."/>
            <person name="Worden A.Z."/>
            <person name="Zhang X."/>
            <person name="Grigoriev I.V."/>
            <person name="Allen A.E."/>
            <person name="Bidle K."/>
            <person name="Borodovsky M."/>
            <person name="Bowler C."/>
            <person name="Brownlee C."/>
            <person name="Cock J.M."/>
            <person name="Elias M."/>
            <person name="Gladyshev V.N."/>
            <person name="Groth M."/>
            <person name="Guda C."/>
            <person name="Hadaegh A."/>
            <person name="Iglesias-Rodriguez M.D."/>
            <person name="Jenkins J."/>
            <person name="Jones B.M."/>
            <person name="Lawson T."/>
            <person name="Leese F."/>
            <person name="Lindquist E."/>
            <person name="Lobanov A."/>
            <person name="Lomsadze A."/>
            <person name="Malik S.B."/>
            <person name="Marsh M.E."/>
            <person name="Mackinder L."/>
            <person name="Mock T."/>
            <person name="Mueller-Roeber B."/>
            <person name="Pagarete A."/>
            <person name="Parker M."/>
            <person name="Probert I."/>
            <person name="Quesneville H."/>
            <person name="Raines C."/>
            <person name="Rensing S.A."/>
            <person name="Riano-Pachon D.M."/>
            <person name="Richier S."/>
            <person name="Rokitta S."/>
            <person name="Shiraiwa Y."/>
            <person name="Soanes D.M."/>
            <person name="van der Giezen M."/>
            <person name="Wahlund T.M."/>
            <person name="Williams B."/>
            <person name="Wilson W."/>
            <person name="Wolfe G."/>
            <person name="Wurch L.L."/>
        </authorList>
    </citation>
    <scope>NUCLEOTIDE SEQUENCE</scope>
</reference>
<dbReference type="HOGENOM" id="CLU_425445_0_0_1"/>